<dbReference type="AlphaFoldDB" id="A0A226DF22"/>
<dbReference type="GO" id="GO:0005737">
    <property type="term" value="C:cytoplasm"/>
    <property type="evidence" value="ECO:0007669"/>
    <property type="project" value="TreeGrafter"/>
</dbReference>
<feature type="compositionally biased region" description="Basic and acidic residues" evidence="6">
    <location>
        <begin position="552"/>
        <end position="562"/>
    </location>
</feature>
<dbReference type="GO" id="GO:0006081">
    <property type="term" value="P:aldehyde metabolic process"/>
    <property type="evidence" value="ECO:0007669"/>
    <property type="project" value="InterPro"/>
</dbReference>
<dbReference type="InterPro" id="IPR016160">
    <property type="entry name" value="Ald_DH_CS_CYS"/>
</dbReference>
<feature type="transmembrane region" description="Helical" evidence="7">
    <location>
        <begin position="1049"/>
        <end position="1068"/>
    </location>
</feature>
<dbReference type="InterPro" id="IPR016163">
    <property type="entry name" value="Ald_DH_C"/>
</dbReference>
<evidence type="ECO:0000256" key="7">
    <source>
        <dbReference type="SAM" id="Phobius"/>
    </source>
</evidence>
<dbReference type="InterPro" id="IPR015590">
    <property type="entry name" value="Aldehyde_DH_dom"/>
</dbReference>
<feature type="domain" description="Aldehyde dehydrogenase" evidence="8">
    <location>
        <begin position="571"/>
        <end position="1004"/>
    </location>
</feature>
<sequence>MEEVDVQPESTVGGDEGANCQVEEDDDIIFDRIVIHSGMHLPRSTFKALNFEPRTGGPTFERPDQLYRRKMTPRRRARERTNKSLEASSGLVTHFRSVCTGPHNDEEDEVTFLPPTATSYTQTFDFPVYQEHPPAVLDEQNDSHSFNSQPTTSPDYSSLSTNSNQSDVITEELTKSMGDQSFCDLDSTPQPQNERDEPAINIGEDAITTTPDTLQEDEQGHDFAGSKGAKNYDTQSSTDGVLNSGEHSSVIQNNCPEPMSASFEDDGASSFNFLGLNTTQPADKSLESESTDFGSLSDLLSGLPAGDSNDLCSVSDLLQMAESNWSFLPGGLDDIVTMCSNSKEEDDLNVVFPQQSHEPLSDPVDPVPQTETNKSSPETPPQPSKIKETMNYTDDDVEITVTPITIRFYRCCICWERDFSSETQLMEHIFDDHKISKQLKCEVVSCTEDEIDTEQKDVDRYEKETGRKVPGRVYLKKLKSAASEWQDLSDSDNSAEESVDITKSSSSSSSSSDDDDRDPDYVEGERRRRRCPRKKSSTRPKSQSKPKSVPTSDKRSAKREPVELGNMSIDASFEKVITVARNAFNSGKTRPLSFRLAQLRKFVKMMEESRTEIQHAINLDLRKHKLEVTLYEIEGIIHEAKVFIDNLKSYASPDVLPFNLLAALDKGMIEKVPFGVVLILGAWNYPFLLSLQPMIGALAAGNSVVLKPSEVAPHTAQLMAEMITKYLDPECYHVIQANPEETQHLLKYKFDYIFYTGSSNVGKLVMQAASQHLCPVTLELGGKSPAYIDDNSDYEIACKRVLWGRYANAGQTCIAPDYLLCSKKVETEFVKCAQTIVKEWYEGDAQKSQSFTRIISERHCLRLKNLLDTTRGKIVLGGRVDVQDLFVEPTIVVDVALDDPLMMEEIFGPILPIVSVNSIHEAIDIVNSRPRPLALYSFAKNSKVNNDFKDKTISGGVCIGDTMWHCVWNGLPFGGVGFLDEGNSGMGRYQGKSSFDTFSHHRSVLDRSMSPLSEKLGEARYPPYNDTKINMFTFIIRHFLKFDVTAGPIFTHILAFLIGAGIIALIAWA</sequence>
<feature type="region of interest" description="Disordered" evidence="6">
    <location>
        <begin position="355"/>
        <end position="388"/>
    </location>
</feature>
<evidence type="ECO:0000256" key="5">
    <source>
        <dbReference type="RuleBase" id="RU003345"/>
    </source>
</evidence>
<dbReference type="PANTHER" id="PTHR43570">
    <property type="entry name" value="ALDEHYDE DEHYDROGENASE"/>
    <property type="match status" value="1"/>
</dbReference>
<dbReference type="InterPro" id="IPR016162">
    <property type="entry name" value="Ald_DH_N"/>
</dbReference>
<keyword evidence="7" id="KW-0472">Membrane</keyword>
<dbReference type="Proteomes" id="UP000198287">
    <property type="component" value="Unassembled WGS sequence"/>
</dbReference>
<keyword evidence="3" id="KW-0520">NAD</keyword>
<dbReference type="InterPro" id="IPR012394">
    <property type="entry name" value="Aldehyde_DH_NAD(P)"/>
</dbReference>
<evidence type="ECO:0000256" key="2">
    <source>
        <dbReference type="ARBA" id="ARBA00023002"/>
    </source>
</evidence>
<dbReference type="OrthoDB" id="440325at2759"/>
<evidence type="ECO:0000256" key="3">
    <source>
        <dbReference type="ARBA" id="ARBA00023027"/>
    </source>
</evidence>
<accession>A0A226DF22</accession>
<dbReference type="InterPro" id="IPR029510">
    <property type="entry name" value="Ald_DH_CS_GLU"/>
</dbReference>
<feature type="compositionally biased region" description="Polar residues" evidence="6">
    <location>
        <begin position="232"/>
        <end position="248"/>
    </location>
</feature>
<evidence type="ECO:0000259" key="8">
    <source>
        <dbReference type="Pfam" id="PF00171"/>
    </source>
</evidence>
<evidence type="ECO:0000256" key="1">
    <source>
        <dbReference type="ARBA" id="ARBA00009986"/>
    </source>
</evidence>
<proteinExistence type="inferred from homology"/>
<feature type="region of interest" description="Disordered" evidence="6">
    <location>
        <begin position="179"/>
        <end position="248"/>
    </location>
</feature>
<evidence type="ECO:0000256" key="6">
    <source>
        <dbReference type="SAM" id="MobiDB-lite"/>
    </source>
</evidence>
<feature type="region of interest" description="Disordered" evidence="6">
    <location>
        <begin position="138"/>
        <end position="164"/>
    </location>
</feature>
<dbReference type="Gene3D" id="3.40.309.10">
    <property type="entry name" value="Aldehyde Dehydrogenase, Chain A, domain 2"/>
    <property type="match status" value="1"/>
</dbReference>
<dbReference type="FunFam" id="3.40.309.10:FF:000003">
    <property type="entry name" value="Aldehyde dehydrogenase"/>
    <property type="match status" value="1"/>
</dbReference>
<evidence type="ECO:0000256" key="4">
    <source>
        <dbReference type="PROSITE-ProRule" id="PRU10007"/>
    </source>
</evidence>
<dbReference type="GO" id="GO:0004029">
    <property type="term" value="F:aldehyde dehydrogenase (NAD+) activity"/>
    <property type="evidence" value="ECO:0007669"/>
    <property type="project" value="TreeGrafter"/>
</dbReference>
<protein>
    <submittedName>
        <fullName evidence="9">Aldehyde dehydrogenase family 3 member B1</fullName>
    </submittedName>
</protein>
<feature type="active site" evidence="4">
    <location>
        <position position="779"/>
    </location>
</feature>
<dbReference type="PROSITE" id="PS00687">
    <property type="entry name" value="ALDEHYDE_DEHYDR_GLU"/>
    <property type="match status" value="1"/>
</dbReference>
<organism evidence="9 10">
    <name type="scientific">Folsomia candida</name>
    <name type="common">Springtail</name>
    <dbReference type="NCBI Taxonomy" id="158441"/>
    <lineage>
        <taxon>Eukaryota</taxon>
        <taxon>Metazoa</taxon>
        <taxon>Ecdysozoa</taxon>
        <taxon>Arthropoda</taxon>
        <taxon>Hexapoda</taxon>
        <taxon>Collembola</taxon>
        <taxon>Entomobryomorpha</taxon>
        <taxon>Isotomoidea</taxon>
        <taxon>Isotomidae</taxon>
        <taxon>Proisotominae</taxon>
        <taxon>Folsomia</taxon>
    </lineage>
</organism>
<dbReference type="SUPFAM" id="SSF53720">
    <property type="entry name" value="ALDH-like"/>
    <property type="match status" value="1"/>
</dbReference>
<keyword evidence="7" id="KW-1133">Transmembrane helix</keyword>
<dbReference type="PROSITE" id="PS00070">
    <property type="entry name" value="ALDEHYDE_DEHYDR_CYS"/>
    <property type="match status" value="1"/>
</dbReference>
<keyword evidence="2 5" id="KW-0560">Oxidoreductase</keyword>
<evidence type="ECO:0000313" key="9">
    <source>
        <dbReference type="EMBL" id="OXA43568.1"/>
    </source>
</evidence>
<keyword evidence="10" id="KW-1185">Reference proteome</keyword>
<comment type="caution">
    <text evidence="9">The sequence shown here is derived from an EMBL/GenBank/DDBJ whole genome shotgun (WGS) entry which is preliminary data.</text>
</comment>
<dbReference type="Gene3D" id="3.40.605.10">
    <property type="entry name" value="Aldehyde Dehydrogenase, Chain A, domain 1"/>
    <property type="match status" value="1"/>
</dbReference>
<keyword evidence="7" id="KW-0812">Transmembrane</keyword>
<dbReference type="EMBL" id="LNIX01000021">
    <property type="protein sequence ID" value="OXA43568.1"/>
    <property type="molecule type" value="Genomic_DNA"/>
</dbReference>
<feature type="compositionally biased region" description="Acidic residues" evidence="6">
    <location>
        <begin position="487"/>
        <end position="499"/>
    </location>
</feature>
<feature type="compositionally biased region" description="Basic residues" evidence="6">
    <location>
        <begin position="527"/>
        <end position="544"/>
    </location>
</feature>
<comment type="similarity">
    <text evidence="1 5">Belongs to the aldehyde dehydrogenase family.</text>
</comment>
<gene>
    <name evidence="9" type="ORF">Fcan01_21511</name>
</gene>
<name>A0A226DF22_FOLCA</name>
<dbReference type="Pfam" id="PF00171">
    <property type="entry name" value="Aldedh"/>
    <property type="match status" value="1"/>
</dbReference>
<reference evidence="9 10" key="1">
    <citation type="submission" date="2015-12" db="EMBL/GenBank/DDBJ databases">
        <title>The genome of Folsomia candida.</title>
        <authorList>
            <person name="Faddeeva A."/>
            <person name="Derks M.F."/>
            <person name="Anvar Y."/>
            <person name="Smit S."/>
            <person name="Van Straalen N."/>
            <person name="Roelofs D."/>
        </authorList>
    </citation>
    <scope>NUCLEOTIDE SEQUENCE [LARGE SCALE GENOMIC DNA]</scope>
    <source>
        <strain evidence="9 10">VU population</strain>
        <tissue evidence="9">Whole body</tissue>
    </source>
</reference>
<dbReference type="PANTHER" id="PTHR43570:SF16">
    <property type="entry name" value="ALDEHYDE DEHYDROGENASE TYPE III, ISOFORM Q"/>
    <property type="match status" value="1"/>
</dbReference>
<evidence type="ECO:0000313" key="10">
    <source>
        <dbReference type="Proteomes" id="UP000198287"/>
    </source>
</evidence>
<feature type="region of interest" description="Disordered" evidence="6">
    <location>
        <begin position="485"/>
        <end position="563"/>
    </location>
</feature>
<dbReference type="InterPro" id="IPR016161">
    <property type="entry name" value="Ald_DH/histidinol_DH"/>
</dbReference>
<dbReference type="FunFam" id="3.40.605.10:FF:000004">
    <property type="entry name" value="Aldehyde dehydrogenase"/>
    <property type="match status" value="1"/>
</dbReference>
<feature type="compositionally biased region" description="Polar residues" evidence="6">
    <location>
        <begin position="143"/>
        <end position="164"/>
    </location>
</feature>
<dbReference type="STRING" id="158441.A0A226DF22"/>